<accession>A0AAQ3NRW6</accession>
<comment type="catalytic activity">
    <reaction evidence="12">
        <text>ATP + H2O + xenobioticSide 1 = ADP + phosphate + xenobioticSide 2.</text>
        <dbReference type="EC" id="7.6.2.2"/>
    </reaction>
</comment>
<evidence type="ECO:0000256" key="3">
    <source>
        <dbReference type="ARBA" id="ARBA00012191"/>
    </source>
</evidence>
<dbReference type="SUPFAM" id="SSF90123">
    <property type="entry name" value="ABC transporter transmembrane region"/>
    <property type="match status" value="2"/>
</dbReference>
<dbReference type="Proteomes" id="UP001374535">
    <property type="component" value="Chromosome 4"/>
</dbReference>
<evidence type="ECO:0000256" key="13">
    <source>
        <dbReference type="SAM" id="Phobius"/>
    </source>
</evidence>
<dbReference type="GO" id="GO:0016887">
    <property type="term" value="F:ATP hydrolysis activity"/>
    <property type="evidence" value="ECO:0007669"/>
    <property type="project" value="InterPro"/>
</dbReference>
<evidence type="ECO:0000256" key="7">
    <source>
        <dbReference type="ARBA" id="ARBA00022741"/>
    </source>
</evidence>
<dbReference type="FunFam" id="1.20.1560.10:FF:000003">
    <property type="entry name" value="ABC transporter C family member 10"/>
    <property type="match status" value="1"/>
</dbReference>
<keyword evidence="11 13" id="KW-0472">Membrane</keyword>
<dbReference type="CDD" id="cd18580">
    <property type="entry name" value="ABC_6TM_ABCC_D2"/>
    <property type="match status" value="1"/>
</dbReference>
<dbReference type="FunFam" id="3.40.50.300:FF:000169">
    <property type="entry name" value="ABC transporter C family member 3"/>
    <property type="match status" value="1"/>
</dbReference>
<dbReference type="EC" id="7.6.2.2" evidence="3"/>
<evidence type="ECO:0000256" key="11">
    <source>
        <dbReference type="ARBA" id="ARBA00023136"/>
    </source>
</evidence>
<dbReference type="Pfam" id="PF24358">
    <property type="entry name" value="ABCC10_N"/>
    <property type="match status" value="1"/>
</dbReference>
<keyword evidence="8" id="KW-0067">ATP-binding</keyword>
<dbReference type="SUPFAM" id="SSF52540">
    <property type="entry name" value="P-loop containing nucleoside triphosphate hydrolases"/>
    <property type="match status" value="2"/>
</dbReference>
<keyword evidence="6" id="KW-0677">Repeat</keyword>
<evidence type="ECO:0000259" key="15">
    <source>
        <dbReference type="PROSITE" id="PS50929"/>
    </source>
</evidence>
<dbReference type="PANTHER" id="PTHR24223">
    <property type="entry name" value="ATP-BINDING CASSETTE SUB-FAMILY C"/>
    <property type="match status" value="1"/>
</dbReference>
<feature type="domain" description="ABC transmembrane type-1" evidence="15">
    <location>
        <begin position="908"/>
        <end position="1183"/>
    </location>
</feature>
<feature type="transmembrane region" description="Helical" evidence="13">
    <location>
        <begin position="148"/>
        <end position="166"/>
    </location>
</feature>
<dbReference type="GO" id="GO:0005524">
    <property type="term" value="F:ATP binding"/>
    <property type="evidence" value="ECO:0007669"/>
    <property type="project" value="UniProtKB-KW"/>
</dbReference>
<dbReference type="InterPro" id="IPR003593">
    <property type="entry name" value="AAA+_ATPase"/>
</dbReference>
<dbReference type="CDD" id="cd18579">
    <property type="entry name" value="ABC_6TM_ABCC_D1"/>
    <property type="match status" value="1"/>
</dbReference>
<evidence type="ECO:0000256" key="1">
    <source>
        <dbReference type="ARBA" id="ARBA00004141"/>
    </source>
</evidence>
<dbReference type="Gene3D" id="1.20.1560.10">
    <property type="entry name" value="ABC transporter type 1, transmembrane domain"/>
    <property type="match status" value="2"/>
</dbReference>
<dbReference type="InterPro" id="IPR027417">
    <property type="entry name" value="P-loop_NTPase"/>
</dbReference>
<dbReference type="GO" id="GO:0008559">
    <property type="term" value="F:ABC-type xenobiotic transporter activity"/>
    <property type="evidence" value="ECO:0007669"/>
    <property type="project" value="UniProtKB-EC"/>
</dbReference>
<dbReference type="PROSITE" id="PS50929">
    <property type="entry name" value="ABC_TM1F"/>
    <property type="match status" value="2"/>
</dbReference>
<comment type="similarity">
    <text evidence="2">Belongs to the ABC transporter superfamily. ABCC family. Conjugate transporter (TC 3.A.1.208) subfamily.</text>
</comment>
<dbReference type="Pfam" id="PF00664">
    <property type="entry name" value="ABC_membrane"/>
    <property type="match status" value="2"/>
</dbReference>
<feature type="transmembrane region" description="Helical" evidence="13">
    <location>
        <begin position="209"/>
        <end position="233"/>
    </location>
</feature>
<feature type="domain" description="ABC transporter" evidence="14">
    <location>
        <begin position="1220"/>
        <end position="1471"/>
    </location>
</feature>
<keyword evidence="17" id="KW-1185">Reference proteome</keyword>
<dbReference type="CDD" id="cd03244">
    <property type="entry name" value="ABCC_MRP_domain2"/>
    <property type="match status" value="1"/>
</dbReference>
<evidence type="ECO:0000313" key="16">
    <source>
        <dbReference type="EMBL" id="WVZ14278.1"/>
    </source>
</evidence>
<dbReference type="SMART" id="SM00382">
    <property type="entry name" value="AAA"/>
    <property type="match status" value="2"/>
</dbReference>
<feature type="transmembrane region" description="Helical" evidence="13">
    <location>
        <begin position="1125"/>
        <end position="1147"/>
    </location>
</feature>
<feature type="transmembrane region" description="Helical" evidence="13">
    <location>
        <begin position="469"/>
        <end position="496"/>
    </location>
</feature>
<evidence type="ECO:0000256" key="10">
    <source>
        <dbReference type="ARBA" id="ARBA00022989"/>
    </source>
</evidence>
<dbReference type="InterPro" id="IPR044726">
    <property type="entry name" value="ABCC_6TM_D2"/>
</dbReference>
<keyword evidence="4" id="KW-0813">Transport</keyword>
<dbReference type="InterPro" id="IPR003439">
    <property type="entry name" value="ABC_transporter-like_ATP-bd"/>
</dbReference>
<feature type="transmembrane region" description="Helical" evidence="13">
    <location>
        <begin position="343"/>
        <end position="369"/>
    </location>
</feature>
<organism evidence="16 17">
    <name type="scientific">Vigna mungo</name>
    <name type="common">Black gram</name>
    <name type="synonym">Phaseolus mungo</name>
    <dbReference type="NCBI Taxonomy" id="3915"/>
    <lineage>
        <taxon>Eukaryota</taxon>
        <taxon>Viridiplantae</taxon>
        <taxon>Streptophyta</taxon>
        <taxon>Embryophyta</taxon>
        <taxon>Tracheophyta</taxon>
        <taxon>Spermatophyta</taxon>
        <taxon>Magnoliopsida</taxon>
        <taxon>eudicotyledons</taxon>
        <taxon>Gunneridae</taxon>
        <taxon>Pentapetalae</taxon>
        <taxon>rosids</taxon>
        <taxon>fabids</taxon>
        <taxon>Fabales</taxon>
        <taxon>Fabaceae</taxon>
        <taxon>Papilionoideae</taxon>
        <taxon>50 kb inversion clade</taxon>
        <taxon>NPAAA clade</taxon>
        <taxon>indigoferoid/millettioid clade</taxon>
        <taxon>Phaseoleae</taxon>
        <taxon>Vigna</taxon>
    </lineage>
</organism>
<protein>
    <recommendedName>
        <fullName evidence="3">ABC-type xenobiotic transporter</fullName>
        <ecNumber evidence="3">7.6.2.2</ecNumber>
    </recommendedName>
</protein>
<evidence type="ECO:0000256" key="5">
    <source>
        <dbReference type="ARBA" id="ARBA00022692"/>
    </source>
</evidence>
<evidence type="ECO:0000256" key="4">
    <source>
        <dbReference type="ARBA" id="ARBA00022448"/>
    </source>
</evidence>
<dbReference type="GO" id="GO:0016020">
    <property type="term" value="C:membrane"/>
    <property type="evidence" value="ECO:0007669"/>
    <property type="project" value="UniProtKB-SubCell"/>
</dbReference>
<dbReference type="Gene3D" id="3.40.50.300">
    <property type="entry name" value="P-loop containing nucleotide triphosphate hydrolases"/>
    <property type="match status" value="3"/>
</dbReference>
<gene>
    <name evidence="16" type="ORF">V8G54_011844</name>
</gene>
<feature type="transmembrane region" description="Helical" evidence="13">
    <location>
        <begin position="71"/>
        <end position="93"/>
    </location>
</feature>
<evidence type="ECO:0000256" key="6">
    <source>
        <dbReference type="ARBA" id="ARBA00022737"/>
    </source>
</evidence>
<keyword evidence="5 13" id="KW-0812">Transmembrane</keyword>
<evidence type="ECO:0000256" key="8">
    <source>
        <dbReference type="ARBA" id="ARBA00022840"/>
    </source>
</evidence>
<feature type="transmembrane region" description="Helical" evidence="13">
    <location>
        <begin position="178"/>
        <end position="203"/>
    </location>
</feature>
<dbReference type="Pfam" id="PF00005">
    <property type="entry name" value="ABC_tran"/>
    <property type="match status" value="3"/>
</dbReference>
<feature type="transmembrane region" description="Helical" evidence="13">
    <location>
        <begin position="114"/>
        <end position="136"/>
    </location>
</feature>
<keyword evidence="7" id="KW-0547">Nucleotide-binding</keyword>
<feature type="transmembrane region" description="Helical" evidence="13">
    <location>
        <begin position="1031"/>
        <end position="1055"/>
    </location>
</feature>
<evidence type="ECO:0000256" key="2">
    <source>
        <dbReference type="ARBA" id="ARBA00009726"/>
    </source>
</evidence>
<feature type="domain" description="ABC transporter" evidence="14">
    <location>
        <begin position="661"/>
        <end position="835"/>
    </location>
</feature>
<dbReference type="FunFam" id="1.20.1560.10:FF:000002">
    <property type="entry name" value="ABC transporter C family member 5"/>
    <property type="match status" value="1"/>
</dbReference>
<dbReference type="PROSITE" id="PS00211">
    <property type="entry name" value="ABC_TRANSPORTER_1"/>
    <property type="match status" value="1"/>
</dbReference>
<feature type="transmembrane region" description="Helical" evidence="13">
    <location>
        <begin position="381"/>
        <end position="398"/>
    </location>
</feature>
<dbReference type="InterPro" id="IPR050173">
    <property type="entry name" value="ABC_transporter_C-like"/>
</dbReference>
<dbReference type="InterPro" id="IPR011527">
    <property type="entry name" value="ABC1_TM_dom"/>
</dbReference>
<comment type="subcellular location">
    <subcellularLocation>
        <location evidence="1">Membrane</location>
        <topology evidence="1">Multi-pass membrane protein</topology>
    </subcellularLocation>
</comment>
<keyword evidence="10 13" id="KW-1133">Transmembrane helix</keyword>
<keyword evidence="9" id="KW-1278">Translocase</keyword>
<feature type="transmembrane region" description="Helical" evidence="13">
    <location>
        <begin position="569"/>
        <end position="589"/>
    </location>
</feature>
<dbReference type="PROSITE" id="PS50893">
    <property type="entry name" value="ABC_TRANSPORTER_2"/>
    <property type="match status" value="2"/>
</dbReference>
<name>A0AAQ3NRW6_VIGMU</name>
<dbReference type="InterPro" id="IPR056228">
    <property type="entry name" value="ABCC10-like_N"/>
</dbReference>
<dbReference type="InterPro" id="IPR017871">
    <property type="entry name" value="ABC_transporter-like_CS"/>
</dbReference>
<evidence type="ECO:0000256" key="12">
    <source>
        <dbReference type="ARBA" id="ARBA00034018"/>
    </source>
</evidence>
<reference evidence="16 17" key="1">
    <citation type="journal article" date="2023" name="Life. Sci Alliance">
        <title>Evolutionary insights into 3D genome organization and epigenetic landscape of Vigna mungo.</title>
        <authorList>
            <person name="Junaid A."/>
            <person name="Singh B."/>
            <person name="Bhatia S."/>
        </authorList>
    </citation>
    <scope>NUCLEOTIDE SEQUENCE [LARGE SCALE GENOMIC DNA]</scope>
    <source>
        <strain evidence="16">Urdbean</strain>
    </source>
</reference>
<dbReference type="InterPro" id="IPR036640">
    <property type="entry name" value="ABC1_TM_sf"/>
</dbReference>
<dbReference type="InterPro" id="IPR044746">
    <property type="entry name" value="ABCC_6TM_D1"/>
</dbReference>
<dbReference type="EMBL" id="CP144697">
    <property type="protein sequence ID" value="WVZ14278.1"/>
    <property type="molecule type" value="Genomic_DNA"/>
</dbReference>
<feature type="transmembrane region" description="Helical" evidence="13">
    <location>
        <begin position="902"/>
        <end position="922"/>
    </location>
</feature>
<feature type="transmembrane region" description="Helical" evidence="13">
    <location>
        <begin position="942"/>
        <end position="969"/>
    </location>
</feature>
<evidence type="ECO:0000259" key="14">
    <source>
        <dbReference type="PROSITE" id="PS50893"/>
    </source>
</evidence>
<evidence type="ECO:0000313" key="17">
    <source>
        <dbReference type="Proteomes" id="UP001374535"/>
    </source>
</evidence>
<dbReference type="PANTHER" id="PTHR24223:SF367">
    <property type="entry name" value="ABC-TYPE XENOBIOTIC TRANSPORTER"/>
    <property type="match status" value="1"/>
</dbReference>
<feature type="transmembrane region" description="Helical" evidence="13">
    <location>
        <begin position="1154"/>
        <end position="1175"/>
    </location>
</feature>
<feature type="domain" description="ABC transmembrane type-1" evidence="15">
    <location>
        <begin position="344"/>
        <end position="624"/>
    </location>
</feature>
<proteinExistence type="inferred from homology"/>
<evidence type="ECO:0000256" key="9">
    <source>
        <dbReference type="ARBA" id="ARBA00022967"/>
    </source>
</evidence>
<sequence>MPERFSLHELRRCVSLRLLAMRVASASWVGEITKKMEDFWSMICGDSVGSKTMGKLSCFDFKFLKDPSLCINHLLIISFDALLLIMLSFAMIYKSFSRPCQGLIQVERYSKLQLCSAITSGSLGLLNLCLGIWVLGEKLRKHNTTFPLHWWLLELFQGFTWLFVGLTVSLKLKQLSRVWLWLFSILTFFVNGIVCLLSMYYLITSRELSFKIVLDVLSLLGAFLLLSCTYSVCKIEDTNRETREGLYAPLSDQFNGVDSNRYVTPFAKAGFCSRMLFWWLNPLMKKGQEKTLEDEDIPKLGESDQAESCYLLFQKHLNKQIEKDPMSPVSILWIIIICHQKEILISGFFALLKVLTVSSGPVLLNAFILVAEGNESFKYEGYVLVISLLVIKIIESLSQRQWYFRSRLIGMKVRSLLTAAIYKKLLRLSNVARLTHSGGEIMNYVTVDAYRIGEFPFWFHQTWTTSVQLCIALVILFRAIGMATIASLVVIVLTLVCNTPIAKLQHKFQTELMVSQDERLKAISEALLNMKVLKLYAWENHFKNAIEKLRKEELKLLAAVQLRKAYNVIIFWSSPVLVSAASFGVCYFLKVPLHANNVFTFVAALRIVQEPITTIPDVIGVVIQAKVAFTRIIKFLEAPELRSNSFRKKSFVNNINDSIIIKHADFSWEDNVLKPTLRNINLEIKHGQKVAICGEVGSGKSTLLSLILGEVPITKGTDLELFPNGDLTEIGERGVTLSGGQKQRIQLARAFYQNADIYLLDDPFSAVDAHTATNLFNDYIMEGLKEKTVLVVTHQVDFLPAFDYVLLISKGEILEVAPYHHLLSSSKEFQNLVNAHKKTAGSNELVNVTFSKRHQNSVREIRQAFMKKQFNIAQSKLIKQEEREIGDTGLKPYLQYLNQMKCYILFSVASLCHLAFSIFQILQNLWMAKNVDNHHVSTLRLIVVYFLIGVISILFMFIRTLSLVSLGFLSSKYLFLQLMNSLFRAPMSFYDSTPLGRILSRVSSDLSIVDLDIPFSLTFTVGATINAYSTLIVLAVVTWPVLVISIALVYISIRLQRYYFASAKEVMRMNGTTKSFVANHIAETVAGVVTIRAFEEEYRYFVKNLDLIDINASCFFHSFASNEWLILHLETVAAVVLSFSALCMVLFPPGTFTSGFIGMALSYGLTLSFSLVFSIQSQCSLANYIVSVERLNQYMHIQSEAAEVIETKRPPFNWPDKGEIEINDLQVRYRPDGPLILHGITCTFKAGHKVGIVGRTGSGKSTLIGSLFRLVEPAGGKIIVDGIDISSIGLHDLRSRFGVIPQDPTLFNGTVRFNLDPLSQHSDKEIWEVLGKCQLREVVQEKEEGLNSSVVEDGSNWSMGQRQLFCLGRAILRSSKILVLDEATASIDNATDLILQKTIRTEFADCTVITVAHRIPTVMDCTVVLSISDGTFHIDRLKKNLMIPYTGKLVEYDEPNTLMKTEGSLFRQLVREYWSHFHSSESD</sequence>